<evidence type="ECO:0000313" key="3">
    <source>
        <dbReference type="EMBL" id="SVD51199.1"/>
    </source>
</evidence>
<keyword evidence="2" id="KW-0812">Transmembrane</keyword>
<protein>
    <recommendedName>
        <fullName evidence="4">CPBP family intramembrane metalloprotease</fullName>
    </recommendedName>
</protein>
<evidence type="ECO:0000256" key="1">
    <source>
        <dbReference type="SAM" id="MobiDB-lite"/>
    </source>
</evidence>
<accession>A0A382VXI0</accession>
<feature type="region of interest" description="Disordered" evidence="1">
    <location>
        <begin position="1"/>
        <end position="34"/>
    </location>
</feature>
<organism evidence="3">
    <name type="scientific">marine metagenome</name>
    <dbReference type="NCBI Taxonomy" id="408172"/>
    <lineage>
        <taxon>unclassified sequences</taxon>
        <taxon>metagenomes</taxon>
        <taxon>ecological metagenomes</taxon>
    </lineage>
</organism>
<keyword evidence="2" id="KW-0472">Membrane</keyword>
<gene>
    <name evidence="3" type="ORF">METZ01_LOCUS404053</name>
</gene>
<feature type="non-terminal residue" evidence="3">
    <location>
        <position position="244"/>
    </location>
</feature>
<feature type="transmembrane region" description="Helical" evidence="2">
    <location>
        <begin position="135"/>
        <end position="158"/>
    </location>
</feature>
<name>A0A382VXI0_9ZZZZ</name>
<sequence length="244" mass="26406">MCTRRAKLQSNNDIPWRSGEPDESPLEQSEVGSSYPNQEPAYCACCGSLREAGTDSYADCECSAVSATEPTGIAALVVEASTGKPSGKRAANRMGEVPWGGWQIAAGIILVTLYLFSAAALALVLGSLYPQQEGAIATWISVHLMAVAIVSTVWYLGLRHSRYPLALLRLSRIRWPKKRTVLLMLGVLSTSLIATSVYAGIVDWLGLDKLATPEVESDIFFDGPFVLLTFQALAFITPMSEELF</sequence>
<dbReference type="EMBL" id="UINC01155381">
    <property type="protein sequence ID" value="SVD51199.1"/>
    <property type="molecule type" value="Genomic_DNA"/>
</dbReference>
<keyword evidence="2" id="KW-1133">Transmembrane helix</keyword>
<feature type="transmembrane region" description="Helical" evidence="2">
    <location>
        <begin position="104"/>
        <end position="129"/>
    </location>
</feature>
<evidence type="ECO:0000256" key="2">
    <source>
        <dbReference type="SAM" id="Phobius"/>
    </source>
</evidence>
<reference evidence="3" key="1">
    <citation type="submission" date="2018-05" db="EMBL/GenBank/DDBJ databases">
        <authorList>
            <person name="Lanie J.A."/>
            <person name="Ng W.-L."/>
            <person name="Kazmierczak K.M."/>
            <person name="Andrzejewski T.M."/>
            <person name="Davidsen T.M."/>
            <person name="Wayne K.J."/>
            <person name="Tettelin H."/>
            <person name="Glass J.I."/>
            <person name="Rusch D."/>
            <person name="Podicherti R."/>
            <person name="Tsui H.-C.T."/>
            <person name="Winkler M.E."/>
        </authorList>
    </citation>
    <scope>NUCLEOTIDE SEQUENCE</scope>
</reference>
<feature type="transmembrane region" description="Helical" evidence="2">
    <location>
        <begin position="179"/>
        <end position="199"/>
    </location>
</feature>
<dbReference type="AlphaFoldDB" id="A0A382VXI0"/>
<proteinExistence type="predicted"/>
<evidence type="ECO:0008006" key="4">
    <source>
        <dbReference type="Google" id="ProtNLM"/>
    </source>
</evidence>